<dbReference type="Pfam" id="PF00668">
    <property type="entry name" value="Condensation"/>
    <property type="match status" value="1"/>
</dbReference>
<dbReference type="InterPro" id="IPR001242">
    <property type="entry name" value="Condensation_dom"/>
</dbReference>
<dbReference type="AlphaFoldDB" id="A0A5B0WTH3"/>
<dbReference type="PANTHER" id="PTHR45527:SF1">
    <property type="entry name" value="FATTY ACID SYNTHASE"/>
    <property type="match status" value="1"/>
</dbReference>
<dbReference type="InterPro" id="IPR009081">
    <property type="entry name" value="PP-bd_ACP"/>
</dbReference>
<organism evidence="6 7">
    <name type="scientific">Photorhabdus heterorhabditis</name>
    <dbReference type="NCBI Taxonomy" id="880156"/>
    <lineage>
        <taxon>Bacteria</taxon>
        <taxon>Pseudomonadati</taxon>
        <taxon>Pseudomonadota</taxon>
        <taxon>Gammaproteobacteria</taxon>
        <taxon>Enterobacterales</taxon>
        <taxon>Morganellaceae</taxon>
        <taxon>Photorhabdus</taxon>
    </lineage>
</organism>
<dbReference type="InterPro" id="IPR023213">
    <property type="entry name" value="CAT-like_dom_sf"/>
</dbReference>
<accession>A0A5B0WTH3</accession>
<dbReference type="SUPFAM" id="SSF52777">
    <property type="entry name" value="CoA-dependent acyltransferases"/>
    <property type="match status" value="2"/>
</dbReference>
<protein>
    <recommendedName>
        <fullName evidence="8">Condensation domain-containing protein</fullName>
    </recommendedName>
</protein>
<dbReference type="Pfam" id="PF00550">
    <property type="entry name" value="PP-binding"/>
    <property type="match status" value="1"/>
</dbReference>
<name>A0A5B0WTH3_9GAMM</name>
<evidence type="ECO:0000256" key="2">
    <source>
        <dbReference type="ARBA" id="ARBA00022450"/>
    </source>
</evidence>
<evidence type="ECO:0000313" key="6">
    <source>
        <dbReference type="EMBL" id="KAA1190186.1"/>
    </source>
</evidence>
<keyword evidence="2" id="KW-0596">Phosphopantetheine</keyword>
<dbReference type="InterPro" id="IPR006162">
    <property type="entry name" value="Ppantetheine_attach_site"/>
</dbReference>
<dbReference type="Gene3D" id="3.30.559.30">
    <property type="entry name" value="Nonribosomal peptide synthetase, condensation domain"/>
    <property type="match status" value="1"/>
</dbReference>
<proteinExistence type="predicted"/>
<dbReference type="GO" id="GO:0043041">
    <property type="term" value="P:amino acid activation for nonribosomal peptide biosynthetic process"/>
    <property type="evidence" value="ECO:0007669"/>
    <property type="project" value="TreeGrafter"/>
</dbReference>
<dbReference type="RefSeq" id="WP_149616669.1">
    <property type="nucleotide sequence ID" value="NZ_CAWPFF010000046.1"/>
</dbReference>
<dbReference type="EMBL" id="VTUW01000014">
    <property type="protein sequence ID" value="KAA1190186.1"/>
    <property type="molecule type" value="Genomic_DNA"/>
</dbReference>
<dbReference type="GO" id="GO:0044550">
    <property type="term" value="P:secondary metabolite biosynthetic process"/>
    <property type="evidence" value="ECO:0007669"/>
    <property type="project" value="TreeGrafter"/>
</dbReference>
<reference evidence="6 7" key="1">
    <citation type="submission" date="2019-09" db="EMBL/GenBank/DDBJ databases">
        <title>Whole genome sequence of Photorhabdus heterorhabditis strain ETL (Enterobacteriales: Enterobacteriaceae) a bacterial symbiont of Heterorhabditis zealandica strain ETL (Rhabditida: Heterorhabditidae).</title>
        <authorList>
            <person name="Lulamba T.E."/>
            <person name="Serepa-Dlamini M.H."/>
        </authorList>
    </citation>
    <scope>NUCLEOTIDE SEQUENCE [LARGE SCALE GENOMIC DNA]</scope>
    <source>
        <strain evidence="6 7">ETL</strain>
    </source>
</reference>
<dbReference type="GO" id="GO:0031177">
    <property type="term" value="F:phosphopantetheine binding"/>
    <property type="evidence" value="ECO:0007669"/>
    <property type="project" value="TreeGrafter"/>
</dbReference>
<evidence type="ECO:0000259" key="5">
    <source>
        <dbReference type="Pfam" id="PF00668"/>
    </source>
</evidence>
<evidence type="ECO:0008006" key="8">
    <source>
        <dbReference type="Google" id="ProtNLM"/>
    </source>
</evidence>
<evidence type="ECO:0000259" key="4">
    <source>
        <dbReference type="Pfam" id="PF00550"/>
    </source>
</evidence>
<feature type="domain" description="Condensation" evidence="5">
    <location>
        <begin position="7"/>
        <end position="399"/>
    </location>
</feature>
<dbReference type="InterPro" id="IPR036736">
    <property type="entry name" value="ACP-like_sf"/>
</dbReference>
<dbReference type="SUPFAM" id="SSF47336">
    <property type="entry name" value="ACP-like"/>
    <property type="match status" value="1"/>
</dbReference>
<gene>
    <name evidence="6" type="ORF">F0L16_09545</name>
</gene>
<feature type="domain" description="Carrier" evidence="4">
    <location>
        <begin position="442"/>
        <end position="480"/>
    </location>
</feature>
<keyword evidence="3" id="KW-0597">Phosphoprotein</keyword>
<dbReference type="PANTHER" id="PTHR45527">
    <property type="entry name" value="NONRIBOSOMAL PEPTIDE SYNTHETASE"/>
    <property type="match status" value="1"/>
</dbReference>
<comment type="cofactor">
    <cofactor evidence="1">
        <name>pantetheine 4'-phosphate</name>
        <dbReference type="ChEBI" id="CHEBI:47942"/>
    </cofactor>
</comment>
<dbReference type="Proteomes" id="UP000322184">
    <property type="component" value="Unassembled WGS sequence"/>
</dbReference>
<sequence length="532" mass="60867">MLMYDTTRYPVNSYQQNFHLASQLDETHTKYLIPVKVSIQCVYDISKILSALNQWIARHPNIFSKLSFDQGMTFFTAENATIEQYKFNQEEKRELALLKYLQQPIKVDDDPLFRIVLFYLENAGIELALLFHHILIDQQGLEELMTDLDLIFQGHDKSPAVRLNSSPNKEIEHSLFDFWYQSIHSYEAIRFKAPESKDAPSSDWRYDLIFTQELSDKITQFCKEEGATPAIFLNSCLAIVISSLQHSDKVLLGTVTNARQEEDEGIGCFANTTFLPLDLSKATRFTDVIEIVLEKTIDILEYGHYPFQALRKGMLEKGWGGENPFHIFTSFAEKSKNKLATLAWEVISAGGSKFPLNVLFSKEHACFSVCITYDTTIFNRDYVAVVCQMIIEVAQKAVDTNGHLDITNRELYRKFTPLTTGTFQPDSTLLGRFRQHVTACGDRPFYASGASSISAVRLIAEINEQFGLNLKVSDFLKQPRIVFFQDIQLGKPTQSEEVEENQHGERSYSLSSLQQTMWNINQLDETDTSYLN</sequence>
<comment type="caution">
    <text evidence="6">The sequence shown here is derived from an EMBL/GenBank/DDBJ whole genome shotgun (WGS) entry which is preliminary data.</text>
</comment>
<dbReference type="Gene3D" id="1.10.1200.10">
    <property type="entry name" value="ACP-like"/>
    <property type="match status" value="1"/>
</dbReference>
<dbReference type="PROSITE" id="PS00012">
    <property type="entry name" value="PHOSPHOPANTETHEINE"/>
    <property type="match status" value="1"/>
</dbReference>
<evidence type="ECO:0000313" key="7">
    <source>
        <dbReference type="Proteomes" id="UP000322184"/>
    </source>
</evidence>
<dbReference type="Gene3D" id="3.30.559.10">
    <property type="entry name" value="Chloramphenicol acetyltransferase-like domain"/>
    <property type="match status" value="1"/>
</dbReference>
<evidence type="ECO:0000256" key="1">
    <source>
        <dbReference type="ARBA" id="ARBA00001957"/>
    </source>
</evidence>
<dbReference type="STRING" id="880156.AM629_01610"/>
<dbReference type="GO" id="GO:0003824">
    <property type="term" value="F:catalytic activity"/>
    <property type="evidence" value="ECO:0007669"/>
    <property type="project" value="InterPro"/>
</dbReference>
<dbReference type="GO" id="GO:0005737">
    <property type="term" value="C:cytoplasm"/>
    <property type="evidence" value="ECO:0007669"/>
    <property type="project" value="TreeGrafter"/>
</dbReference>
<evidence type="ECO:0000256" key="3">
    <source>
        <dbReference type="ARBA" id="ARBA00022553"/>
    </source>
</evidence>